<sequence>MLQHTDSLTKKVLYTLAYGATNKTLMRSLHLKRLPARKVAKARKEARLILNSLS</sequence>
<dbReference type="EMBL" id="KP090454">
    <property type="protein sequence ID" value="AJF40492.1"/>
    <property type="molecule type" value="Genomic_DNA"/>
</dbReference>
<evidence type="ECO:0000313" key="1">
    <source>
        <dbReference type="EMBL" id="AJF40492.1"/>
    </source>
</evidence>
<proteinExistence type="predicted"/>
<evidence type="ECO:0000313" key="2">
    <source>
        <dbReference type="Proteomes" id="UP000032688"/>
    </source>
</evidence>
<dbReference type="Proteomes" id="UP000032688">
    <property type="component" value="Segment"/>
</dbReference>
<reference evidence="2" key="1">
    <citation type="submission" date="2014-11" db="EMBL/GenBank/DDBJ databases">
        <title>Characterization and genome sequencing of a novel bacteriophage infecting APEC.</title>
        <authorList>
            <person name="Chen M."/>
            <person name="Zhang W."/>
        </authorList>
    </citation>
    <scope>NUCLEOTIDE SEQUENCE [LARGE SCALE GENOMIC DNA]</scope>
</reference>
<dbReference type="OrthoDB" id="28057at10239"/>
<dbReference type="RefSeq" id="YP_009204329.1">
    <property type="nucleotide sequence ID" value="NC_028863.1"/>
</dbReference>
<dbReference type="GeneID" id="26630860"/>
<accession>A0A0D3QHG1</accession>
<dbReference type="KEGG" id="vg:26630860"/>
<gene>
    <name evidence="1" type="ORF">P694_12</name>
</gene>
<name>A0A0D3QHG1_9CAUD</name>
<reference evidence="1 2" key="2">
    <citation type="journal article" date="2016" name="Gene">
        <title>Isolation, genome sequencing and functional analysis of two T7-like coliphages of avian pathogenic Escherichia coli.</title>
        <authorList>
            <person name="Chen M."/>
            <person name="Xu J."/>
            <person name="Yao H."/>
            <person name="Lu C."/>
            <person name="Zhang W."/>
        </authorList>
    </citation>
    <scope>NUCLEOTIDE SEQUENCE [LARGE SCALE GENOMIC DNA]</scope>
    <source>
        <strain evidence="1">P694</strain>
    </source>
</reference>
<keyword evidence="2" id="KW-1185">Reference proteome</keyword>
<protein>
    <submittedName>
        <fullName evidence="1">Uncharacterized protein</fullName>
    </submittedName>
</protein>
<organism evidence="1 2">
    <name type="scientific">Escherichia phage P694</name>
    <dbReference type="NCBI Taxonomy" id="1572754"/>
    <lineage>
        <taxon>Viruses</taxon>
        <taxon>Duplodnaviria</taxon>
        <taxon>Heunggongvirae</taxon>
        <taxon>Uroviricota</taxon>
        <taxon>Caudoviricetes</taxon>
        <taxon>Autographivirales</taxon>
        <taxon>Autotranscriptaviridae</taxon>
        <taxon>Studiervirinae</taxon>
        <taxon>Berlinvirus</taxon>
        <taxon>Berlinvirus P694</taxon>
    </lineage>
</organism>